<comment type="caution">
    <text evidence="2">The sequence shown here is derived from an EMBL/GenBank/DDBJ whole genome shotgun (WGS) entry which is preliminary data.</text>
</comment>
<sequence>MDETTPRRTRARLLTAGVAGAAAIVLATAGSAAADTSTASANAVTVGALGSPLVTTGWAGASNSGSQTTQTTAQTPALSVLGGQGGITAGTLVQTAVARADGSSDACGGLVGAGGTITVGTAGACTVTGGGTGGVQITLVAGTPAVTGPFGAVLVPAVPATVIKADAILASCTATSDGTATGKVTLANAAVLVAGVPTITLAAAPGVNSGVTVPGVAQLALRATSTPAGTGSVQTTALTVTLLSGAVAAVNIGTVRCGANAQTVPASALPGPALPLSAAALVAVGLRLRRPVLDALTSRSTLRG</sequence>
<keyword evidence="1" id="KW-0732">Signal</keyword>
<gene>
    <name evidence="2" type="ORF">CLV37_1083</name>
</gene>
<feature type="chain" id="PRO_5015500519" description="Neocarzinostatin family protein" evidence="1">
    <location>
        <begin position="35"/>
        <end position="304"/>
    </location>
</feature>
<evidence type="ECO:0008006" key="4">
    <source>
        <dbReference type="Google" id="ProtNLM"/>
    </source>
</evidence>
<dbReference type="PROSITE" id="PS51318">
    <property type="entry name" value="TAT"/>
    <property type="match status" value="1"/>
</dbReference>
<dbReference type="EMBL" id="PVZF01000008">
    <property type="protein sequence ID" value="PRY13335.1"/>
    <property type="molecule type" value="Genomic_DNA"/>
</dbReference>
<keyword evidence="3" id="KW-1185">Reference proteome</keyword>
<dbReference type="InterPro" id="IPR006311">
    <property type="entry name" value="TAT_signal"/>
</dbReference>
<evidence type="ECO:0000256" key="1">
    <source>
        <dbReference type="SAM" id="SignalP"/>
    </source>
</evidence>
<feature type="signal peptide" evidence="1">
    <location>
        <begin position="1"/>
        <end position="34"/>
    </location>
</feature>
<evidence type="ECO:0000313" key="3">
    <source>
        <dbReference type="Proteomes" id="UP000238083"/>
    </source>
</evidence>
<protein>
    <recommendedName>
        <fullName evidence="4">Neocarzinostatin family protein</fullName>
    </recommendedName>
</protein>
<dbReference type="AlphaFoldDB" id="A0A2T0R1F9"/>
<evidence type="ECO:0000313" key="2">
    <source>
        <dbReference type="EMBL" id="PRY13335.1"/>
    </source>
</evidence>
<proteinExistence type="predicted"/>
<dbReference type="OrthoDB" id="5194484at2"/>
<accession>A0A2T0R1F9</accession>
<name>A0A2T0R1F9_9ACTN</name>
<dbReference type="RefSeq" id="WP_106212051.1">
    <property type="nucleotide sequence ID" value="NZ_PVZF01000008.1"/>
</dbReference>
<dbReference type="Proteomes" id="UP000238083">
    <property type="component" value="Unassembled WGS sequence"/>
</dbReference>
<organism evidence="2 3">
    <name type="scientific">Kineococcus rhizosphaerae</name>
    <dbReference type="NCBI Taxonomy" id="559628"/>
    <lineage>
        <taxon>Bacteria</taxon>
        <taxon>Bacillati</taxon>
        <taxon>Actinomycetota</taxon>
        <taxon>Actinomycetes</taxon>
        <taxon>Kineosporiales</taxon>
        <taxon>Kineosporiaceae</taxon>
        <taxon>Kineococcus</taxon>
    </lineage>
</organism>
<reference evidence="2 3" key="1">
    <citation type="submission" date="2018-03" db="EMBL/GenBank/DDBJ databases">
        <title>Genomic Encyclopedia of Archaeal and Bacterial Type Strains, Phase II (KMG-II): from individual species to whole genera.</title>
        <authorList>
            <person name="Goeker M."/>
        </authorList>
    </citation>
    <scope>NUCLEOTIDE SEQUENCE [LARGE SCALE GENOMIC DNA]</scope>
    <source>
        <strain evidence="2 3">DSM 19711</strain>
    </source>
</reference>